<evidence type="ECO:0000256" key="1">
    <source>
        <dbReference type="ARBA" id="ARBA00008072"/>
    </source>
</evidence>
<dbReference type="SMART" id="SM00829">
    <property type="entry name" value="PKS_ER"/>
    <property type="match status" value="1"/>
</dbReference>
<dbReference type="GO" id="GO:0016651">
    <property type="term" value="F:oxidoreductase activity, acting on NAD(P)H"/>
    <property type="evidence" value="ECO:0007669"/>
    <property type="project" value="InterPro"/>
</dbReference>
<dbReference type="InterPro" id="IPR011032">
    <property type="entry name" value="GroES-like_sf"/>
</dbReference>
<gene>
    <name evidence="4" type="ORF">B0T14DRAFT_518585</name>
</gene>
<dbReference type="Pfam" id="PF08240">
    <property type="entry name" value="ADH_N"/>
    <property type="match status" value="1"/>
</dbReference>
<dbReference type="Gene3D" id="3.90.180.10">
    <property type="entry name" value="Medium-chain alcohol dehydrogenases, catalytic domain"/>
    <property type="match status" value="1"/>
</dbReference>
<dbReference type="PANTHER" id="PTHR45348:SF2">
    <property type="entry name" value="ZINC-TYPE ALCOHOL DEHYDROGENASE-LIKE PROTEIN C2E1P3.01"/>
    <property type="match status" value="1"/>
</dbReference>
<accession>A0AA39WPB6</accession>
<evidence type="ECO:0000256" key="2">
    <source>
        <dbReference type="ARBA" id="ARBA00023002"/>
    </source>
</evidence>
<comment type="caution">
    <text evidence="4">The sequence shown here is derived from an EMBL/GenBank/DDBJ whole genome shotgun (WGS) entry which is preliminary data.</text>
</comment>
<dbReference type="InterPro" id="IPR013149">
    <property type="entry name" value="ADH-like_C"/>
</dbReference>
<evidence type="ECO:0000313" key="4">
    <source>
        <dbReference type="EMBL" id="KAK0619108.1"/>
    </source>
</evidence>
<reference evidence="4" key="1">
    <citation type="submission" date="2023-06" db="EMBL/GenBank/DDBJ databases">
        <title>Genome-scale phylogeny and comparative genomics of the fungal order Sordariales.</title>
        <authorList>
            <consortium name="Lawrence Berkeley National Laboratory"/>
            <person name="Hensen N."/>
            <person name="Bonometti L."/>
            <person name="Westerberg I."/>
            <person name="Brannstrom I.O."/>
            <person name="Guillou S."/>
            <person name="Cros-Aarteil S."/>
            <person name="Calhoun S."/>
            <person name="Haridas S."/>
            <person name="Kuo A."/>
            <person name="Mondo S."/>
            <person name="Pangilinan J."/>
            <person name="Riley R."/>
            <person name="Labutti K."/>
            <person name="Andreopoulos B."/>
            <person name="Lipzen A."/>
            <person name="Chen C."/>
            <person name="Yanf M."/>
            <person name="Daum C."/>
            <person name="Ng V."/>
            <person name="Clum A."/>
            <person name="Steindorff A."/>
            <person name="Ohm R."/>
            <person name="Martin F."/>
            <person name="Silar P."/>
            <person name="Natvig D."/>
            <person name="Lalanne C."/>
            <person name="Gautier V."/>
            <person name="Ament-Velasquez S.L."/>
            <person name="Kruys A."/>
            <person name="Hutchinson M.I."/>
            <person name="Powell A.J."/>
            <person name="Barry K."/>
            <person name="Miller A.N."/>
            <person name="Grigoriev I.V."/>
            <person name="Debuchy R."/>
            <person name="Gladieux P."/>
            <person name="Thoren M.H."/>
            <person name="Johannesson H."/>
        </authorList>
    </citation>
    <scope>NUCLEOTIDE SEQUENCE</scope>
    <source>
        <strain evidence="4">CBS 606.72</strain>
    </source>
</reference>
<dbReference type="InterPro" id="IPR036291">
    <property type="entry name" value="NAD(P)-bd_dom_sf"/>
</dbReference>
<dbReference type="InterPro" id="IPR013154">
    <property type="entry name" value="ADH-like_N"/>
</dbReference>
<dbReference type="Pfam" id="PF00107">
    <property type="entry name" value="ADH_zinc_N"/>
    <property type="match status" value="1"/>
</dbReference>
<dbReference type="Proteomes" id="UP001175000">
    <property type="component" value="Unassembled WGS sequence"/>
</dbReference>
<protein>
    <submittedName>
        <fullName evidence="4">Quinone reductase</fullName>
    </submittedName>
</protein>
<evidence type="ECO:0000313" key="5">
    <source>
        <dbReference type="Proteomes" id="UP001175000"/>
    </source>
</evidence>
<feature type="domain" description="Enoyl reductase (ER)" evidence="3">
    <location>
        <begin position="14"/>
        <end position="342"/>
    </location>
</feature>
<dbReference type="CDD" id="cd08249">
    <property type="entry name" value="enoyl_reductase_like"/>
    <property type="match status" value="1"/>
</dbReference>
<dbReference type="AlphaFoldDB" id="A0AA39WPB6"/>
<keyword evidence="5" id="KW-1185">Reference proteome</keyword>
<dbReference type="Gene3D" id="3.40.50.720">
    <property type="entry name" value="NAD(P)-binding Rossmann-like Domain"/>
    <property type="match status" value="1"/>
</dbReference>
<dbReference type="EMBL" id="JAULSU010000004">
    <property type="protein sequence ID" value="KAK0619108.1"/>
    <property type="molecule type" value="Genomic_DNA"/>
</dbReference>
<name>A0AA39WPB6_9PEZI</name>
<proteinExistence type="inferred from homology"/>
<dbReference type="InterPro" id="IPR020843">
    <property type="entry name" value="ER"/>
</dbReference>
<organism evidence="4 5">
    <name type="scientific">Immersiella caudata</name>
    <dbReference type="NCBI Taxonomy" id="314043"/>
    <lineage>
        <taxon>Eukaryota</taxon>
        <taxon>Fungi</taxon>
        <taxon>Dikarya</taxon>
        <taxon>Ascomycota</taxon>
        <taxon>Pezizomycotina</taxon>
        <taxon>Sordariomycetes</taxon>
        <taxon>Sordariomycetidae</taxon>
        <taxon>Sordariales</taxon>
        <taxon>Lasiosphaeriaceae</taxon>
        <taxon>Immersiella</taxon>
    </lineage>
</organism>
<sequence length="344" mass="36527">MSSTHPAAILPQKGGPLVVKERKTPEPGPNEILLEIKAVALNPMDYYQRDYGLPPIPVYPAVIGGDASGIVVKAGSDAATAPAPGTRVAAMATAYWHDGLPDYGAFQKYVIAPSEKVISIPDTITFEDGAVIPLAALTSLTAYTSIGMSLKTRYTPDDKQAILIWGGASSVGTFAVQTARIIGFKVYVTASPKNHDYLKQLGAHACFDYKSDDVISQIVEAVKKDGVHLNTAHSIVIGSLEPTLDILKETKGDKPAGVVYAPVLPPDHPTLDNTTIVWNYPPIDPEERRKHMVECFEWLAGALKDGSVLPSPPAQVEGGGLDGLNAALDKLKASISCAKIVVPI</sequence>
<dbReference type="PANTHER" id="PTHR45348">
    <property type="entry name" value="HYPOTHETICAL OXIDOREDUCTASE (EUROFUNG)"/>
    <property type="match status" value="1"/>
</dbReference>
<keyword evidence="2" id="KW-0560">Oxidoreductase</keyword>
<evidence type="ECO:0000259" key="3">
    <source>
        <dbReference type="SMART" id="SM00829"/>
    </source>
</evidence>
<dbReference type="SUPFAM" id="SSF51735">
    <property type="entry name" value="NAD(P)-binding Rossmann-fold domains"/>
    <property type="match status" value="1"/>
</dbReference>
<comment type="similarity">
    <text evidence="1">Belongs to the zinc-containing alcohol dehydrogenase family.</text>
</comment>
<dbReference type="InterPro" id="IPR047122">
    <property type="entry name" value="Trans-enoyl_RdTase-like"/>
</dbReference>
<dbReference type="SUPFAM" id="SSF50129">
    <property type="entry name" value="GroES-like"/>
    <property type="match status" value="1"/>
</dbReference>